<sequence>MIVSIFFIILAFIFYKKSKTDILNQFIYENFSYVIGLVSFICFTFFIADDSKPEKSLYYLILIPFLILMLKYIKKRIKVKGLDIIANQQRYFDEIDSKMIDEFYKNRRIIKRDRIEVLVNENSKKLMKNGYIVPEFFINYKNMELTKIENLNEIENYKIHNIIFKKAQNFIKQQEININYENKLKENNNCLEFFLLDLWENYTSRFNIGVANLDILAKNEKEIEFLGAVDLVHLNCIKRKGAVIYYKYLEHKNRIKEYLKGEHNDNPTNDKIFDESYALENDSDKTIYKG</sequence>
<dbReference type="EMBL" id="PRBV01000001">
    <property type="protein sequence ID" value="RTJ80988.1"/>
    <property type="molecule type" value="Genomic_DNA"/>
</dbReference>
<feature type="transmembrane region" description="Helical" evidence="1">
    <location>
        <begin position="57"/>
        <end position="73"/>
    </location>
</feature>
<name>A0A431C6A2_CAMJU</name>
<dbReference type="AlphaFoldDB" id="A0A431C6A2"/>
<gene>
    <name evidence="2" type="ORF">C3H57_01340</name>
</gene>
<keyword evidence="1" id="KW-1133">Transmembrane helix</keyword>
<feature type="transmembrane region" description="Helical" evidence="1">
    <location>
        <begin position="30"/>
        <end position="48"/>
    </location>
</feature>
<protein>
    <submittedName>
        <fullName evidence="2">Uncharacterized protein</fullName>
    </submittedName>
</protein>
<organism evidence="2 3">
    <name type="scientific">Campylobacter jejuni</name>
    <dbReference type="NCBI Taxonomy" id="197"/>
    <lineage>
        <taxon>Bacteria</taxon>
        <taxon>Pseudomonadati</taxon>
        <taxon>Campylobacterota</taxon>
        <taxon>Epsilonproteobacteria</taxon>
        <taxon>Campylobacterales</taxon>
        <taxon>Campylobacteraceae</taxon>
        <taxon>Campylobacter</taxon>
    </lineage>
</organism>
<evidence type="ECO:0000313" key="3">
    <source>
        <dbReference type="Proteomes" id="UP000288507"/>
    </source>
</evidence>
<reference evidence="2 3" key="1">
    <citation type="journal article" date="2019" name="Appl. Environ. Microbiol.">
        <title>Population genetics and characterization of Campylobacter jejuni isolates in western jackdaws and game birds in Finland.</title>
        <authorList>
            <person name="Kovanen S."/>
            <person name="Rossi M."/>
            <person name="Pohja-Mykra M."/>
            <person name="Nieminen T."/>
            <person name="Raunio-Saarnisto M."/>
            <person name="Sauvala M."/>
            <person name="Fredriksson-Ahomaa M."/>
            <person name="Hanninen M.L."/>
            <person name="Kivisto R."/>
        </authorList>
    </citation>
    <scope>NUCLEOTIDE SEQUENCE [LARGE SCALE GENOMIC DNA]</scope>
    <source>
        <strain evidence="2 3">CB313</strain>
    </source>
</reference>
<keyword evidence="1" id="KW-0812">Transmembrane</keyword>
<evidence type="ECO:0000256" key="1">
    <source>
        <dbReference type="SAM" id="Phobius"/>
    </source>
</evidence>
<evidence type="ECO:0000313" key="2">
    <source>
        <dbReference type="EMBL" id="RTJ80988.1"/>
    </source>
</evidence>
<proteinExistence type="predicted"/>
<dbReference type="Proteomes" id="UP000288507">
    <property type="component" value="Unassembled WGS sequence"/>
</dbReference>
<accession>A0A431C6A2</accession>
<dbReference type="RefSeq" id="WP_126231985.1">
    <property type="nucleotide sequence ID" value="NZ_PRBK01000001.1"/>
</dbReference>
<keyword evidence="1" id="KW-0472">Membrane</keyword>
<comment type="caution">
    <text evidence="2">The sequence shown here is derived from an EMBL/GenBank/DDBJ whole genome shotgun (WGS) entry which is preliminary data.</text>
</comment>